<accession>A0A1I5VJF0</accession>
<dbReference type="PANTHER" id="PTHR43252">
    <property type="entry name" value="TRANSCRIPTIONAL REGULATOR YQJI"/>
    <property type="match status" value="1"/>
</dbReference>
<dbReference type="Gene3D" id="6.10.140.190">
    <property type="match status" value="1"/>
</dbReference>
<dbReference type="eggNOG" id="COG1695">
    <property type="taxonomic scope" value="Bacteria"/>
</dbReference>
<dbReference type="InterPro" id="IPR018309">
    <property type="entry name" value="Tscrpt_reg_PadR_C"/>
</dbReference>
<dbReference type="PANTHER" id="PTHR43252:SF4">
    <property type="entry name" value="TRANSCRIPTIONAL REGULATORY PROTEIN"/>
    <property type="match status" value="1"/>
</dbReference>
<dbReference type="InterPro" id="IPR005149">
    <property type="entry name" value="Tscrpt_reg_PadR_N"/>
</dbReference>
<dbReference type="GeneID" id="99653481"/>
<protein>
    <submittedName>
        <fullName evidence="3">DNA-binding transcriptional regulator, PadR family</fullName>
    </submittedName>
</protein>
<evidence type="ECO:0000313" key="3">
    <source>
        <dbReference type="EMBL" id="SFQ07561.1"/>
    </source>
</evidence>
<dbReference type="EMBL" id="FOVH01000021">
    <property type="protein sequence ID" value="SFQ07561.1"/>
    <property type="molecule type" value="Genomic_DNA"/>
</dbReference>
<dbReference type="Proteomes" id="UP000183413">
    <property type="component" value="Unassembled WGS sequence"/>
</dbReference>
<proteinExistence type="predicted"/>
<dbReference type="InterPro" id="IPR036390">
    <property type="entry name" value="WH_DNA-bd_sf"/>
</dbReference>
<dbReference type="InterPro" id="IPR036388">
    <property type="entry name" value="WH-like_DNA-bd_sf"/>
</dbReference>
<dbReference type="OrthoDB" id="3186544at2"/>
<organism evidence="3 4">
    <name type="scientific">Actinomadura madurae</name>
    <dbReference type="NCBI Taxonomy" id="1993"/>
    <lineage>
        <taxon>Bacteria</taxon>
        <taxon>Bacillati</taxon>
        <taxon>Actinomycetota</taxon>
        <taxon>Actinomycetes</taxon>
        <taxon>Streptosporangiales</taxon>
        <taxon>Thermomonosporaceae</taxon>
        <taxon>Actinomadura</taxon>
    </lineage>
</organism>
<evidence type="ECO:0000313" key="4">
    <source>
        <dbReference type="Proteomes" id="UP000183413"/>
    </source>
</evidence>
<dbReference type="Pfam" id="PF10400">
    <property type="entry name" value="Vir_act_alpha_C"/>
    <property type="match status" value="1"/>
</dbReference>
<evidence type="ECO:0000259" key="2">
    <source>
        <dbReference type="Pfam" id="PF10400"/>
    </source>
</evidence>
<dbReference type="Pfam" id="PF03551">
    <property type="entry name" value="PadR"/>
    <property type="match status" value="1"/>
</dbReference>
<feature type="domain" description="Transcription regulator PadR N-terminal" evidence="1">
    <location>
        <begin position="7"/>
        <end position="81"/>
    </location>
</feature>
<sequence>MSLRNAVLATLLEGEASGYDLSKSFDAGVANFWMATPQQLYRELDKMAAEGLIRARVVQQERRPNKRLFSLTDAGHRALHEFTARPPRPGAMREELMVQVQAVDAGDVHAVMDAIRERLTWAESKIARFERIRARFLNGRTEEEHLATAERIGPYLTLMRGMAFERENLRWCEETLAILERRVESRVRAE</sequence>
<feature type="domain" description="Transcription regulator PadR C-terminal" evidence="2">
    <location>
        <begin position="92"/>
        <end position="180"/>
    </location>
</feature>
<dbReference type="GO" id="GO:0003677">
    <property type="term" value="F:DNA binding"/>
    <property type="evidence" value="ECO:0007669"/>
    <property type="project" value="UniProtKB-KW"/>
</dbReference>
<dbReference type="Gene3D" id="1.10.10.10">
    <property type="entry name" value="Winged helix-like DNA-binding domain superfamily/Winged helix DNA-binding domain"/>
    <property type="match status" value="1"/>
</dbReference>
<keyword evidence="4" id="KW-1185">Reference proteome</keyword>
<evidence type="ECO:0000259" key="1">
    <source>
        <dbReference type="Pfam" id="PF03551"/>
    </source>
</evidence>
<reference evidence="3 4" key="1">
    <citation type="submission" date="2016-10" db="EMBL/GenBank/DDBJ databases">
        <authorList>
            <person name="de Groot N.N."/>
        </authorList>
    </citation>
    <scope>NUCLEOTIDE SEQUENCE [LARGE SCALE GENOMIC DNA]</scope>
    <source>
        <strain evidence="3 4">DSM 43067</strain>
    </source>
</reference>
<name>A0A1I5VJF0_9ACTN</name>
<dbReference type="RefSeq" id="WP_021594629.1">
    <property type="nucleotide sequence ID" value="NZ_CP083237.1"/>
</dbReference>
<dbReference type="AlphaFoldDB" id="A0A1I5VJF0"/>
<dbReference type="STRING" id="1993.SAMN04489713_121163"/>
<dbReference type="SUPFAM" id="SSF46785">
    <property type="entry name" value="Winged helix' DNA-binding domain"/>
    <property type="match status" value="1"/>
</dbReference>
<gene>
    <name evidence="3" type="ORF">SAMN04489713_121163</name>
</gene>
<keyword evidence="3" id="KW-0238">DNA-binding</keyword>
<dbReference type="InParanoid" id="A0A1I5VJF0"/>